<organism evidence="2 3">
    <name type="scientific">Brassica oleracea var. oleracea</name>
    <dbReference type="NCBI Taxonomy" id="109376"/>
    <lineage>
        <taxon>Eukaryota</taxon>
        <taxon>Viridiplantae</taxon>
        <taxon>Streptophyta</taxon>
        <taxon>Embryophyta</taxon>
        <taxon>Tracheophyta</taxon>
        <taxon>Spermatophyta</taxon>
        <taxon>Magnoliopsida</taxon>
        <taxon>eudicotyledons</taxon>
        <taxon>Gunneridae</taxon>
        <taxon>Pentapetalae</taxon>
        <taxon>rosids</taxon>
        <taxon>malvids</taxon>
        <taxon>Brassicales</taxon>
        <taxon>Brassicaceae</taxon>
        <taxon>Brassiceae</taxon>
        <taxon>Brassica</taxon>
    </lineage>
</organism>
<reference evidence="2 3" key="1">
    <citation type="journal article" date="2014" name="Genome Biol.">
        <title>Transcriptome and methylome profiling reveals relics of genome dominance in the mesopolyploid Brassica oleracea.</title>
        <authorList>
            <person name="Parkin I.A."/>
            <person name="Koh C."/>
            <person name="Tang H."/>
            <person name="Robinson S.J."/>
            <person name="Kagale S."/>
            <person name="Clarke W.E."/>
            <person name="Town C.D."/>
            <person name="Nixon J."/>
            <person name="Krishnakumar V."/>
            <person name="Bidwell S.L."/>
            <person name="Denoeud F."/>
            <person name="Belcram H."/>
            <person name="Links M.G."/>
            <person name="Just J."/>
            <person name="Clarke C."/>
            <person name="Bender T."/>
            <person name="Huebert T."/>
            <person name="Mason A.S."/>
            <person name="Pires J.C."/>
            <person name="Barker G."/>
            <person name="Moore J."/>
            <person name="Walley P.G."/>
            <person name="Manoli S."/>
            <person name="Batley J."/>
            <person name="Edwards D."/>
            <person name="Nelson M.N."/>
            <person name="Wang X."/>
            <person name="Paterson A.H."/>
            <person name="King G."/>
            <person name="Bancroft I."/>
            <person name="Chalhoub B."/>
            <person name="Sharpe A.G."/>
        </authorList>
    </citation>
    <scope>NUCLEOTIDE SEQUENCE</scope>
    <source>
        <strain evidence="2 3">cv. TO1000</strain>
    </source>
</reference>
<dbReference type="Gramene" id="Bo9g035200.1">
    <property type="protein sequence ID" value="Bo9g035200.1"/>
    <property type="gene ID" value="Bo9g035200"/>
</dbReference>
<dbReference type="Proteomes" id="UP000032141">
    <property type="component" value="Chromosome C9"/>
</dbReference>
<evidence type="ECO:0000256" key="1">
    <source>
        <dbReference type="SAM" id="MobiDB-lite"/>
    </source>
</evidence>
<reference evidence="2" key="2">
    <citation type="submission" date="2015-03" db="UniProtKB">
        <authorList>
            <consortium name="EnsemblPlants"/>
        </authorList>
    </citation>
    <scope>IDENTIFICATION</scope>
</reference>
<dbReference type="EnsemblPlants" id="Bo9g035200.1">
    <property type="protein sequence ID" value="Bo9g035200.1"/>
    <property type="gene ID" value="Bo9g035200"/>
</dbReference>
<keyword evidence="3" id="KW-1185">Reference proteome</keyword>
<evidence type="ECO:0000313" key="2">
    <source>
        <dbReference type="EnsemblPlants" id="Bo9g035200.1"/>
    </source>
</evidence>
<protein>
    <submittedName>
        <fullName evidence="2">Uncharacterized protein</fullName>
    </submittedName>
</protein>
<dbReference type="AlphaFoldDB" id="A0A0D3E4H8"/>
<sequence length="106" mass="12365">MAPRPGKEPANDWTHFQQFLEDFQENFHDEIRRTLAEFIQPGVQAGVQAALTANAPLAPAPQRQRRNNNPVFEEHEDGDIENPFGDQNRHQQQHHHQQRQNNDDPR</sequence>
<accession>A0A0D3E4H8</accession>
<dbReference type="HOGENOM" id="CLU_2226924_0_0_1"/>
<proteinExistence type="predicted"/>
<evidence type="ECO:0000313" key="3">
    <source>
        <dbReference type="Proteomes" id="UP000032141"/>
    </source>
</evidence>
<feature type="region of interest" description="Disordered" evidence="1">
    <location>
        <begin position="54"/>
        <end position="106"/>
    </location>
</feature>
<name>A0A0D3E4H8_BRAOL</name>